<organism evidence="2 3">
    <name type="scientific">Pseudonocardia aurantiaca</name>
    <dbReference type="NCBI Taxonomy" id="75290"/>
    <lineage>
        <taxon>Bacteria</taxon>
        <taxon>Bacillati</taxon>
        <taxon>Actinomycetota</taxon>
        <taxon>Actinomycetes</taxon>
        <taxon>Pseudonocardiales</taxon>
        <taxon>Pseudonocardiaceae</taxon>
        <taxon>Pseudonocardia</taxon>
    </lineage>
</organism>
<dbReference type="Proteomes" id="UP001597145">
    <property type="component" value="Unassembled WGS sequence"/>
</dbReference>
<dbReference type="InterPro" id="IPR012349">
    <property type="entry name" value="Split_barrel_FMN-bd"/>
</dbReference>
<keyword evidence="3" id="KW-1185">Reference proteome</keyword>
<name>A0ABW4FF40_9PSEU</name>
<protein>
    <submittedName>
        <fullName evidence="2">Pyridoxamine 5'-phosphate oxidase family protein</fullName>
    </submittedName>
</protein>
<dbReference type="InterPro" id="IPR011576">
    <property type="entry name" value="Pyridox_Oxase_N"/>
</dbReference>
<evidence type="ECO:0000259" key="1">
    <source>
        <dbReference type="Pfam" id="PF01243"/>
    </source>
</evidence>
<comment type="caution">
    <text evidence="2">The sequence shown here is derived from an EMBL/GenBank/DDBJ whole genome shotgun (WGS) entry which is preliminary data.</text>
</comment>
<feature type="domain" description="Pyridoxamine 5'-phosphate oxidase N-terminal" evidence="1">
    <location>
        <begin position="11"/>
        <end position="105"/>
    </location>
</feature>
<dbReference type="Gene3D" id="2.30.110.10">
    <property type="entry name" value="Electron Transport, Fmn-binding Protein, Chain A"/>
    <property type="match status" value="1"/>
</dbReference>
<gene>
    <name evidence="2" type="ORF">ACFSCY_07570</name>
</gene>
<proteinExistence type="predicted"/>
<dbReference type="Pfam" id="PF01243">
    <property type="entry name" value="PNPOx_N"/>
    <property type="match status" value="1"/>
</dbReference>
<reference evidence="3" key="1">
    <citation type="journal article" date="2019" name="Int. J. Syst. Evol. Microbiol.">
        <title>The Global Catalogue of Microorganisms (GCM) 10K type strain sequencing project: providing services to taxonomists for standard genome sequencing and annotation.</title>
        <authorList>
            <consortium name="The Broad Institute Genomics Platform"/>
            <consortium name="The Broad Institute Genome Sequencing Center for Infectious Disease"/>
            <person name="Wu L."/>
            <person name="Ma J."/>
        </authorList>
    </citation>
    <scope>NUCLEOTIDE SEQUENCE [LARGE SCALE GENOMIC DNA]</scope>
    <source>
        <strain evidence="3">JCM 12165</strain>
    </source>
</reference>
<dbReference type="SUPFAM" id="SSF50475">
    <property type="entry name" value="FMN-binding split barrel"/>
    <property type="match status" value="1"/>
</dbReference>
<sequence length="163" mass="18136">MPNSLPETAPEFVEMAHRIVWATVATVDPGGRPWTRILHPIWEWDGEQLVGWVGTSPTKTKVAHLGANPYVSLTYWHPSHDVATAHCAATLLTDDERRTWLWELFRTAPEPVGYDPAIVPAWDGPLSPAFAALRLDPWSVRVQPGAVMVEGKGELIREWRAAG</sequence>
<evidence type="ECO:0000313" key="2">
    <source>
        <dbReference type="EMBL" id="MFD1529298.1"/>
    </source>
</evidence>
<dbReference type="EMBL" id="JBHUCP010000004">
    <property type="protein sequence ID" value="MFD1529298.1"/>
    <property type="molecule type" value="Genomic_DNA"/>
</dbReference>
<accession>A0ABW4FF40</accession>
<dbReference type="RefSeq" id="WP_343975542.1">
    <property type="nucleotide sequence ID" value="NZ_BAAAJG010000008.1"/>
</dbReference>
<evidence type="ECO:0000313" key="3">
    <source>
        <dbReference type="Proteomes" id="UP001597145"/>
    </source>
</evidence>